<reference evidence="2" key="2">
    <citation type="submission" date="2023-02" db="EMBL/GenBank/DDBJ databases">
        <authorList>
            <person name="Swenson N.G."/>
            <person name="Wegrzyn J.L."/>
            <person name="Mcevoy S.L."/>
        </authorList>
    </citation>
    <scope>NUCLEOTIDE SEQUENCE</scope>
    <source>
        <strain evidence="2">91603</strain>
        <tissue evidence="2">Leaf</tissue>
    </source>
</reference>
<evidence type="ECO:0000313" key="3">
    <source>
        <dbReference type="Proteomes" id="UP001064489"/>
    </source>
</evidence>
<organism evidence="2 3">
    <name type="scientific">Acer negundo</name>
    <name type="common">Box elder</name>
    <dbReference type="NCBI Taxonomy" id="4023"/>
    <lineage>
        <taxon>Eukaryota</taxon>
        <taxon>Viridiplantae</taxon>
        <taxon>Streptophyta</taxon>
        <taxon>Embryophyta</taxon>
        <taxon>Tracheophyta</taxon>
        <taxon>Spermatophyta</taxon>
        <taxon>Magnoliopsida</taxon>
        <taxon>eudicotyledons</taxon>
        <taxon>Gunneridae</taxon>
        <taxon>Pentapetalae</taxon>
        <taxon>rosids</taxon>
        <taxon>malvids</taxon>
        <taxon>Sapindales</taxon>
        <taxon>Sapindaceae</taxon>
        <taxon>Hippocastanoideae</taxon>
        <taxon>Acereae</taxon>
        <taxon>Acer</taxon>
    </lineage>
</organism>
<dbReference type="AlphaFoldDB" id="A0AAD5NY64"/>
<reference evidence="2" key="1">
    <citation type="journal article" date="2022" name="Plant J.">
        <title>Strategies of tolerance reflected in two North American maple genomes.</title>
        <authorList>
            <person name="McEvoy S.L."/>
            <person name="Sezen U.U."/>
            <person name="Trouern-Trend A."/>
            <person name="McMahon S.M."/>
            <person name="Schaberg P.G."/>
            <person name="Yang J."/>
            <person name="Wegrzyn J.L."/>
            <person name="Swenson N.G."/>
        </authorList>
    </citation>
    <scope>NUCLEOTIDE SEQUENCE</scope>
    <source>
        <strain evidence="2">91603</strain>
    </source>
</reference>
<keyword evidence="3" id="KW-1185">Reference proteome</keyword>
<dbReference type="InterPro" id="IPR002156">
    <property type="entry name" value="RNaseH_domain"/>
</dbReference>
<accession>A0AAD5NY64</accession>
<gene>
    <name evidence="2" type="ORF">LWI28_022276</name>
</gene>
<feature type="domain" description="RNase H type-1" evidence="1">
    <location>
        <begin position="46"/>
        <end position="113"/>
    </location>
</feature>
<proteinExistence type="predicted"/>
<sequence>MTPTRFPSIIVAPDRTWDRRKIVRVAWEKLVRWSRSWRSKAKTDILERTKKEIIIAGDSKTAVSWVNKIGEIGSFKHVQIIYDLRNFMKVLICTLVVFHNRSTNSIADNLAKRGSNQNGDKLNWSLE</sequence>
<dbReference type="InterPro" id="IPR036397">
    <property type="entry name" value="RNaseH_sf"/>
</dbReference>
<evidence type="ECO:0000259" key="1">
    <source>
        <dbReference type="Pfam" id="PF13456"/>
    </source>
</evidence>
<comment type="caution">
    <text evidence="2">The sequence shown here is derived from an EMBL/GenBank/DDBJ whole genome shotgun (WGS) entry which is preliminary data.</text>
</comment>
<evidence type="ECO:0000313" key="2">
    <source>
        <dbReference type="EMBL" id="KAI9186919.1"/>
    </source>
</evidence>
<name>A0AAD5NY64_ACENE</name>
<dbReference type="EMBL" id="JAJSOW010000100">
    <property type="protein sequence ID" value="KAI9186919.1"/>
    <property type="molecule type" value="Genomic_DNA"/>
</dbReference>
<dbReference type="Proteomes" id="UP001064489">
    <property type="component" value="Chromosome 3"/>
</dbReference>
<protein>
    <recommendedName>
        <fullName evidence="1">RNase H type-1 domain-containing protein</fullName>
    </recommendedName>
</protein>
<dbReference type="Gene3D" id="3.30.420.10">
    <property type="entry name" value="Ribonuclease H-like superfamily/Ribonuclease H"/>
    <property type="match status" value="1"/>
</dbReference>
<dbReference type="GO" id="GO:0003676">
    <property type="term" value="F:nucleic acid binding"/>
    <property type="evidence" value="ECO:0007669"/>
    <property type="project" value="InterPro"/>
</dbReference>
<dbReference type="GO" id="GO:0004523">
    <property type="term" value="F:RNA-DNA hybrid ribonuclease activity"/>
    <property type="evidence" value="ECO:0007669"/>
    <property type="project" value="InterPro"/>
</dbReference>
<dbReference type="Pfam" id="PF13456">
    <property type="entry name" value="RVT_3"/>
    <property type="match status" value="1"/>
</dbReference>